<dbReference type="InterPro" id="IPR045621">
    <property type="entry name" value="BPD_transp_1_N"/>
</dbReference>
<evidence type="ECO:0000256" key="6">
    <source>
        <dbReference type="ARBA" id="ARBA00023136"/>
    </source>
</evidence>
<sequence length="310" mass="33060">MIRFIAGRLLVTLPVLLGVTLVAFLIIHLIPGNPAQAMLFGANPTPAQIHDLEVRLGLDQPLYVQYLRYMGGLLHGDLGTSFVTQRPVINEIVDRAPDTFVLSGAAMLVAIVVGIPLGIVGGARPGSVWDRIGRVVSVSGVAIPYFWLGLVFLLIFAVRLKVLPAIGTQGFSSLILPALALGWGYAAILTRLVRSRLIEEYHDDYIKTARAKGAGPARVLLIHALRNAIIPTVTMLGLQIGNILTGAAAIEVIFGRPGLGSFLVNAIAAKNIPVVQGAVLFIGIVYLLINLAVDVTVGVIDPRTRKRVAL</sequence>
<keyword evidence="10" id="KW-1185">Reference proteome</keyword>
<accession>A0ABW4FPW6</accession>
<keyword evidence="4 7" id="KW-0812">Transmembrane</keyword>
<feature type="transmembrane region" description="Helical" evidence="7">
    <location>
        <begin position="274"/>
        <end position="300"/>
    </location>
</feature>
<organism evidence="9 10">
    <name type="scientific">Pseudonocardia aurantiaca</name>
    <dbReference type="NCBI Taxonomy" id="75290"/>
    <lineage>
        <taxon>Bacteria</taxon>
        <taxon>Bacillati</taxon>
        <taxon>Actinomycetota</taxon>
        <taxon>Actinomycetes</taxon>
        <taxon>Pseudonocardiales</taxon>
        <taxon>Pseudonocardiaceae</taxon>
        <taxon>Pseudonocardia</taxon>
    </lineage>
</organism>
<feature type="transmembrane region" description="Helical" evidence="7">
    <location>
        <begin position="170"/>
        <end position="189"/>
    </location>
</feature>
<dbReference type="PROSITE" id="PS50928">
    <property type="entry name" value="ABC_TM1"/>
    <property type="match status" value="1"/>
</dbReference>
<keyword evidence="2 7" id="KW-0813">Transport</keyword>
<dbReference type="Gene3D" id="1.10.3720.10">
    <property type="entry name" value="MetI-like"/>
    <property type="match status" value="1"/>
</dbReference>
<comment type="caution">
    <text evidence="9">The sequence shown here is derived from an EMBL/GenBank/DDBJ whole genome shotgun (WGS) entry which is preliminary data.</text>
</comment>
<evidence type="ECO:0000256" key="3">
    <source>
        <dbReference type="ARBA" id="ARBA00022475"/>
    </source>
</evidence>
<dbReference type="PANTHER" id="PTHR43163">
    <property type="entry name" value="DIPEPTIDE TRANSPORT SYSTEM PERMEASE PROTEIN DPPB-RELATED"/>
    <property type="match status" value="1"/>
</dbReference>
<dbReference type="EMBL" id="JBHUCP010000019">
    <property type="protein sequence ID" value="MFD1532644.1"/>
    <property type="molecule type" value="Genomic_DNA"/>
</dbReference>
<keyword evidence="5 7" id="KW-1133">Transmembrane helix</keyword>
<feature type="transmembrane region" description="Helical" evidence="7">
    <location>
        <begin position="9"/>
        <end position="30"/>
    </location>
</feature>
<proteinExistence type="inferred from homology"/>
<reference evidence="10" key="1">
    <citation type="journal article" date="2019" name="Int. J. Syst. Evol. Microbiol.">
        <title>The Global Catalogue of Microorganisms (GCM) 10K type strain sequencing project: providing services to taxonomists for standard genome sequencing and annotation.</title>
        <authorList>
            <consortium name="The Broad Institute Genomics Platform"/>
            <consortium name="The Broad Institute Genome Sequencing Center for Infectious Disease"/>
            <person name="Wu L."/>
            <person name="Ma J."/>
        </authorList>
    </citation>
    <scope>NUCLEOTIDE SEQUENCE [LARGE SCALE GENOMIC DNA]</scope>
    <source>
        <strain evidence="10">JCM 12165</strain>
    </source>
</reference>
<dbReference type="SUPFAM" id="SSF161098">
    <property type="entry name" value="MetI-like"/>
    <property type="match status" value="1"/>
</dbReference>
<feature type="transmembrane region" description="Helical" evidence="7">
    <location>
        <begin position="100"/>
        <end position="123"/>
    </location>
</feature>
<evidence type="ECO:0000256" key="4">
    <source>
        <dbReference type="ARBA" id="ARBA00022692"/>
    </source>
</evidence>
<dbReference type="RefSeq" id="WP_343978161.1">
    <property type="nucleotide sequence ID" value="NZ_BAAAJG010000010.1"/>
</dbReference>
<feature type="domain" description="ABC transmembrane type-1" evidence="8">
    <location>
        <begin position="96"/>
        <end position="297"/>
    </location>
</feature>
<dbReference type="InterPro" id="IPR000515">
    <property type="entry name" value="MetI-like"/>
</dbReference>
<comment type="similarity">
    <text evidence="7">Belongs to the binding-protein-dependent transport system permease family.</text>
</comment>
<dbReference type="Proteomes" id="UP001597145">
    <property type="component" value="Unassembled WGS sequence"/>
</dbReference>
<dbReference type="InterPro" id="IPR035906">
    <property type="entry name" value="MetI-like_sf"/>
</dbReference>
<feature type="transmembrane region" description="Helical" evidence="7">
    <location>
        <begin position="135"/>
        <end position="158"/>
    </location>
</feature>
<dbReference type="Pfam" id="PF00528">
    <property type="entry name" value="BPD_transp_1"/>
    <property type="match status" value="1"/>
</dbReference>
<name>A0ABW4FPW6_9PSEU</name>
<gene>
    <name evidence="9" type="ORF">ACFSCY_24770</name>
</gene>
<evidence type="ECO:0000256" key="7">
    <source>
        <dbReference type="RuleBase" id="RU363032"/>
    </source>
</evidence>
<keyword evidence="3" id="KW-1003">Cell membrane</keyword>
<dbReference type="CDD" id="cd06261">
    <property type="entry name" value="TM_PBP2"/>
    <property type="match status" value="1"/>
</dbReference>
<evidence type="ECO:0000313" key="10">
    <source>
        <dbReference type="Proteomes" id="UP001597145"/>
    </source>
</evidence>
<keyword evidence="6 7" id="KW-0472">Membrane</keyword>
<dbReference type="Pfam" id="PF19300">
    <property type="entry name" value="BPD_transp_1_N"/>
    <property type="match status" value="1"/>
</dbReference>
<comment type="subcellular location">
    <subcellularLocation>
        <location evidence="1 7">Cell membrane</location>
        <topology evidence="1 7">Multi-pass membrane protein</topology>
    </subcellularLocation>
</comment>
<feature type="transmembrane region" description="Helical" evidence="7">
    <location>
        <begin position="228"/>
        <end position="254"/>
    </location>
</feature>
<dbReference type="PANTHER" id="PTHR43163:SF6">
    <property type="entry name" value="DIPEPTIDE TRANSPORT SYSTEM PERMEASE PROTEIN DPPB-RELATED"/>
    <property type="match status" value="1"/>
</dbReference>
<evidence type="ECO:0000256" key="5">
    <source>
        <dbReference type="ARBA" id="ARBA00022989"/>
    </source>
</evidence>
<evidence type="ECO:0000256" key="2">
    <source>
        <dbReference type="ARBA" id="ARBA00022448"/>
    </source>
</evidence>
<evidence type="ECO:0000256" key="1">
    <source>
        <dbReference type="ARBA" id="ARBA00004651"/>
    </source>
</evidence>
<evidence type="ECO:0000259" key="8">
    <source>
        <dbReference type="PROSITE" id="PS50928"/>
    </source>
</evidence>
<protein>
    <submittedName>
        <fullName evidence="9">ABC transporter permease</fullName>
    </submittedName>
</protein>
<evidence type="ECO:0000313" key="9">
    <source>
        <dbReference type="EMBL" id="MFD1532644.1"/>
    </source>
</evidence>